<dbReference type="RefSeq" id="WP_191321220.1">
    <property type="nucleotide sequence ID" value="NZ_BNCG01000051.1"/>
</dbReference>
<sequence length="136" mass="14983">MEVDSADAEQWGDMLKIPYESLRVTEESEHGFRVEILPVARATDGVSVFIRREFFPQILAAISNSMNVIPSAKQTVKTAWQPAGGPSVEPALDSMSEDDVAAIWLREGVVADAEDHPSPDPAEPTRPSLIRLLTRR</sequence>
<dbReference type="EMBL" id="JBHRYC010000008">
    <property type="protein sequence ID" value="MFC3635979.1"/>
    <property type="molecule type" value="Genomic_DNA"/>
</dbReference>
<feature type="region of interest" description="Disordered" evidence="1">
    <location>
        <begin position="112"/>
        <end position="136"/>
    </location>
</feature>
<dbReference type="Proteomes" id="UP001595704">
    <property type="component" value="Unassembled WGS sequence"/>
</dbReference>
<reference evidence="3" key="1">
    <citation type="journal article" date="2019" name="Int. J. Syst. Evol. Microbiol.">
        <title>The Global Catalogue of Microorganisms (GCM) 10K type strain sequencing project: providing services to taxonomists for standard genome sequencing and annotation.</title>
        <authorList>
            <consortium name="The Broad Institute Genomics Platform"/>
            <consortium name="The Broad Institute Genome Sequencing Center for Infectious Disease"/>
            <person name="Wu L."/>
            <person name="Ma J."/>
        </authorList>
    </citation>
    <scope>NUCLEOTIDE SEQUENCE [LARGE SCALE GENOMIC DNA]</scope>
    <source>
        <strain evidence="3">KCTC 42282</strain>
    </source>
</reference>
<proteinExistence type="predicted"/>
<accession>A0ABV7UC65</accession>
<name>A0ABV7UC65_9HYPH</name>
<evidence type="ECO:0000313" key="2">
    <source>
        <dbReference type="EMBL" id="MFC3635979.1"/>
    </source>
</evidence>
<gene>
    <name evidence="2" type="ORF">ACFONL_01040</name>
</gene>
<comment type="caution">
    <text evidence="2">The sequence shown here is derived from an EMBL/GenBank/DDBJ whole genome shotgun (WGS) entry which is preliminary data.</text>
</comment>
<protein>
    <submittedName>
        <fullName evidence="2">Uncharacterized protein</fullName>
    </submittedName>
</protein>
<organism evidence="2 3">
    <name type="scientific">Camelimonas fluminis</name>
    <dbReference type="NCBI Taxonomy" id="1576911"/>
    <lineage>
        <taxon>Bacteria</taxon>
        <taxon>Pseudomonadati</taxon>
        <taxon>Pseudomonadota</taxon>
        <taxon>Alphaproteobacteria</taxon>
        <taxon>Hyphomicrobiales</taxon>
        <taxon>Chelatococcaceae</taxon>
        <taxon>Camelimonas</taxon>
    </lineage>
</organism>
<evidence type="ECO:0000256" key="1">
    <source>
        <dbReference type="SAM" id="MobiDB-lite"/>
    </source>
</evidence>
<keyword evidence="3" id="KW-1185">Reference proteome</keyword>
<evidence type="ECO:0000313" key="3">
    <source>
        <dbReference type="Proteomes" id="UP001595704"/>
    </source>
</evidence>